<evidence type="ECO:0000256" key="3">
    <source>
        <dbReference type="PROSITE-ProRule" id="PRU00289"/>
    </source>
</evidence>
<dbReference type="InterPro" id="IPR050206">
    <property type="entry name" value="FtsK/SpoIIIE/SftA"/>
</dbReference>
<accession>A0A0D0PVY4</accession>
<feature type="region of interest" description="Disordered" evidence="4">
    <location>
        <begin position="547"/>
        <end position="582"/>
    </location>
</feature>
<dbReference type="OrthoDB" id="5165844at2"/>
<dbReference type="InterPro" id="IPR027417">
    <property type="entry name" value="P-loop_NTPase"/>
</dbReference>
<dbReference type="PROSITE" id="PS50901">
    <property type="entry name" value="FTSK"/>
    <property type="match status" value="1"/>
</dbReference>
<sequence length="687" mass="72656">MSKPKDTAAESERQHRETLEGSSTGKGIAAWVAHRAKPYTPSWILTGAAGVAASAAWVPAHGSAGYGVGLTLGSVALTGATWWAAKATGPQRRLHSAVTVAAGSSWFTAVALSGWNSFTFGAFWLGGSVLALSWNVRQVMRRNPDAVQVAADADGTLLEKVKLAGAKIRNMEVEPNRVTAELVLPAGEMTNDDVTRSLGNIASALDVAPTAVRYLPDPDSARRGDLVIVPRDMLSEVVEWEMPTHVGGSIADPLVIGRYDDGTPLMLWLPGDPKAGRNSTHLLICGISGSGKGDGALNVLCEILGRRDVIVWLSDPKSFQDFGPLRPGLDWAVEGGAPTETMVTALQAVIPARTRWLGAHGYRQWTPQAAEPQTDPAHSCQKGRACGCEGMPFLVGWFEEAANTLRFMGEDAFTGAAQEARSAGMAVVISLQRPSHDQISTSTRASLPSVLAFGLDAKDEGMALPGPVLDAGAHPGAWGNRRPGYCYLVTPGVDEQRYSAPGRTWRFTGRAARVMEQLAAWAVRNGAKVDPVTAKAAAAAVGKAYTERSTGQTDTEAEDGASVYVNDDDAETGADGRVDAEDADLDPNAELGAVPAAMANWTFAGEPAGGPDFTPEEARAAMDAIVAEFEHNGVMVIGPKDVMEHAARFGRKRPWVSGEFRRMVEDGRLAATSKAGRYRIVPAMAGV</sequence>
<feature type="transmembrane region" description="Helical" evidence="5">
    <location>
        <begin position="43"/>
        <end position="60"/>
    </location>
</feature>
<keyword evidence="5" id="KW-0472">Membrane</keyword>
<dbReference type="PATRIC" id="fig|2064.6.peg.5818"/>
<dbReference type="NCBIfam" id="NF041214">
    <property type="entry name" value="plasmid_TraB"/>
    <property type="match status" value="1"/>
</dbReference>
<dbReference type="EMBL" id="JXZB01000004">
    <property type="protein sequence ID" value="KIQ62693.1"/>
    <property type="molecule type" value="Genomic_DNA"/>
</dbReference>
<comment type="caution">
    <text evidence="7">The sequence shown here is derived from an EMBL/GenBank/DDBJ whole genome shotgun (WGS) entry which is preliminary data.</text>
</comment>
<evidence type="ECO:0000256" key="5">
    <source>
        <dbReference type="SAM" id="Phobius"/>
    </source>
</evidence>
<evidence type="ECO:0000256" key="4">
    <source>
        <dbReference type="SAM" id="MobiDB-lite"/>
    </source>
</evidence>
<reference evidence="7 8" key="1">
    <citation type="submission" date="2015-02" db="EMBL/GenBank/DDBJ databases">
        <title>Draft genome sequence of Kitasatospora griseola MF730-N6, a bafilomycin, terpentecin and satosporin producer.</title>
        <authorList>
            <person name="Arens J.C."/>
            <person name="Haltli B."/>
            <person name="Kerr R.G."/>
        </authorList>
    </citation>
    <scope>NUCLEOTIDE SEQUENCE [LARGE SCALE GENOMIC DNA]</scope>
    <source>
        <strain evidence="7 8">MF730-N6</strain>
    </source>
</reference>
<feature type="compositionally biased region" description="Basic and acidic residues" evidence="4">
    <location>
        <begin position="1"/>
        <end position="19"/>
    </location>
</feature>
<keyword evidence="2 3" id="KW-0067">ATP-binding</keyword>
<feature type="region of interest" description="Disordered" evidence="4">
    <location>
        <begin position="1"/>
        <end position="23"/>
    </location>
</feature>
<keyword evidence="5" id="KW-0812">Transmembrane</keyword>
<dbReference type="PANTHER" id="PTHR22683">
    <property type="entry name" value="SPORULATION PROTEIN RELATED"/>
    <property type="match status" value="1"/>
</dbReference>
<dbReference type="STRING" id="2064.TR51_27400"/>
<feature type="binding site" evidence="3">
    <location>
        <begin position="286"/>
        <end position="293"/>
    </location>
    <ligand>
        <name>ATP</name>
        <dbReference type="ChEBI" id="CHEBI:30616"/>
    </ligand>
</feature>
<dbReference type="GO" id="GO:0003677">
    <property type="term" value="F:DNA binding"/>
    <property type="evidence" value="ECO:0007669"/>
    <property type="project" value="InterPro"/>
</dbReference>
<keyword evidence="1 3" id="KW-0547">Nucleotide-binding</keyword>
<organism evidence="7 8">
    <name type="scientific">Kitasatospora griseola</name>
    <name type="common">Streptomyces griseolosporeus</name>
    <dbReference type="NCBI Taxonomy" id="2064"/>
    <lineage>
        <taxon>Bacteria</taxon>
        <taxon>Bacillati</taxon>
        <taxon>Actinomycetota</taxon>
        <taxon>Actinomycetes</taxon>
        <taxon>Kitasatosporales</taxon>
        <taxon>Streptomycetaceae</taxon>
        <taxon>Kitasatospora</taxon>
    </lineage>
</organism>
<keyword evidence="5" id="KW-1133">Transmembrane helix</keyword>
<dbReference type="Proteomes" id="UP000032066">
    <property type="component" value="Unassembled WGS sequence"/>
</dbReference>
<dbReference type="RefSeq" id="WP_052509643.1">
    <property type="nucleotide sequence ID" value="NZ_JXZB01000004.1"/>
</dbReference>
<dbReference type="PANTHER" id="PTHR22683:SF41">
    <property type="entry name" value="DNA TRANSLOCASE FTSK"/>
    <property type="match status" value="1"/>
</dbReference>
<protein>
    <submittedName>
        <fullName evidence="7">Sporulation protein SsgA</fullName>
    </submittedName>
</protein>
<gene>
    <name evidence="7" type="ORF">TR51_27400</name>
</gene>
<feature type="domain" description="FtsK" evidence="6">
    <location>
        <begin position="262"/>
        <end position="462"/>
    </location>
</feature>
<dbReference type="InterPro" id="IPR002543">
    <property type="entry name" value="FtsK_dom"/>
</dbReference>
<keyword evidence="8" id="KW-1185">Reference proteome</keyword>
<name>A0A0D0PVY4_KITGR</name>
<evidence type="ECO:0000259" key="6">
    <source>
        <dbReference type="PROSITE" id="PS50901"/>
    </source>
</evidence>
<evidence type="ECO:0000256" key="2">
    <source>
        <dbReference type="ARBA" id="ARBA00022840"/>
    </source>
</evidence>
<dbReference type="Gene3D" id="3.40.50.300">
    <property type="entry name" value="P-loop containing nucleotide triphosphate hydrolases"/>
    <property type="match status" value="1"/>
</dbReference>
<feature type="transmembrane region" description="Helical" evidence="5">
    <location>
        <begin position="66"/>
        <end position="85"/>
    </location>
</feature>
<proteinExistence type="predicted"/>
<evidence type="ECO:0000313" key="8">
    <source>
        <dbReference type="Proteomes" id="UP000032066"/>
    </source>
</evidence>
<evidence type="ECO:0000313" key="7">
    <source>
        <dbReference type="EMBL" id="KIQ62693.1"/>
    </source>
</evidence>
<evidence type="ECO:0000256" key="1">
    <source>
        <dbReference type="ARBA" id="ARBA00022741"/>
    </source>
</evidence>
<dbReference type="AlphaFoldDB" id="A0A0D0PVY4"/>
<dbReference type="GO" id="GO:0005524">
    <property type="term" value="F:ATP binding"/>
    <property type="evidence" value="ECO:0007669"/>
    <property type="project" value="UniProtKB-UniRule"/>
</dbReference>
<dbReference type="SUPFAM" id="SSF52540">
    <property type="entry name" value="P-loop containing nucleoside triphosphate hydrolases"/>
    <property type="match status" value="1"/>
</dbReference>